<keyword evidence="2" id="KW-0812">Transmembrane</keyword>
<sequence length="253" mass="27146">MPDDRVADRVSADMERIFRRHPQAAETSAAERAASSRSREFVVQTPPATRAPSRVVRVVTIIVPLLAIAVIAFLFLQIGADRRPAAALAQPSPVRRSIAVPPARSIPATYRAAAPVVAADEADMPAEAVASPGMERPATTSAVPARQPRAGTRTMTAATAPSAATDDGCRPGSEENRCIYREVRAADRRLVAAYHAATAAGVPRREMLAVRRIWTRALAVSLDDPDGTIRTYDELAARLRDAARQAQADDDRP</sequence>
<dbReference type="EMBL" id="BAABBF010000002">
    <property type="protein sequence ID" value="GAA3699109.1"/>
    <property type="molecule type" value="Genomic_DNA"/>
</dbReference>
<feature type="compositionally biased region" description="Low complexity" evidence="1">
    <location>
        <begin position="149"/>
        <end position="165"/>
    </location>
</feature>
<dbReference type="RefSeq" id="WP_344691975.1">
    <property type="nucleotide sequence ID" value="NZ_BAABBF010000002.1"/>
</dbReference>
<feature type="region of interest" description="Disordered" evidence="1">
    <location>
        <begin position="130"/>
        <end position="171"/>
    </location>
</feature>
<evidence type="ECO:0000256" key="1">
    <source>
        <dbReference type="SAM" id="MobiDB-lite"/>
    </source>
</evidence>
<gene>
    <name evidence="3" type="ORF">GCM10022268_06650</name>
</gene>
<evidence type="ECO:0000313" key="4">
    <source>
        <dbReference type="Proteomes" id="UP001500523"/>
    </source>
</evidence>
<keyword evidence="4" id="KW-1185">Reference proteome</keyword>
<name>A0ABP7D3W1_9SPHN</name>
<reference evidence="4" key="1">
    <citation type="journal article" date="2019" name="Int. J. Syst. Evol. Microbiol.">
        <title>The Global Catalogue of Microorganisms (GCM) 10K type strain sequencing project: providing services to taxonomists for standard genome sequencing and annotation.</title>
        <authorList>
            <consortium name="The Broad Institute Genomics Platform"/>
            <consortium name="The Broad Institute Genome Sequencing Center for Infectious Disease"/>
            <person name="Wu L."/>
            <person name="Ma J."/>
        </authorList>
    </citation>
    <scope>NUCLEOTIDE SEQUENCE [LARGE SCALE GENOMIC DNA]</scope>
    <source>
        <strain evidence="4">JCM 17498</strain>
    </source>
</reference>
<dbReference type="Proteomes" id="UP001500523">
    <property type="component" value="Unassembled WGS sequence"/>
</dbReference>
<organism evidence="3 4">
    <name type="scientific">Sphingomonas cynarae</name>
    <dbReference type="NCBI Taxonomy" id="930197"/>
    <lineage>
        <taxon>Bacteria</taxon>
        <taxon>Pseudomonadati</taxon>
        <taxon>Pseudomonadota</taxon>
        <taxon>Alphaproteobacteria</taxon>
        <taxon>Sphingomonadales</taxon>
        <taxon>Sphingomonadaceae</taxon>
        <taxon>Sphingomonas</taxon>
    </lineage>
</organism>
<feature type="transmembrane region" description="Helical" evidence="2">
    <location>
        <begin position="55"/>
        <end position="76"/>
    </location>
</feature>
<accession>A0ABP7D3W1</accession>
<proteinExistence type="predicted"/>
<keyword evidence="2" id="KW-1133">Transmembrane helix</keyword>
<protein>
    <submittedName>
        <fullName evidence="3">Uncharacterized protein</fullName>
    </submittedName>
</protein>
<evidence type="ECO:0000313" key="3">
    <source>
        <dbReference type="EMBL" id="GAA3699109.1"/>
    </source>
</evidence>
<keyword evidence="2" id="KW-0472">Membrane</keyword>
<evidence type="ECO:0000256" key="2">
    <source>
        <dbReference type="SAM" id="Phobius"/>
    </source>
</evidence>
<comment type="caution">
    <text evidence="3">The sequence shown here is derived from an EMBL/GenBank/DDBJ whole genome shotgun (WGS) entry which is preliminary data.</text>
</comment>